<organism evidence="2 3">
    <name type="scientific">Cordyceps fumosorosea (strain ARSEF 2679)</name>
    <name type="common">Isaria fumosorosea</name>
    <dbReference type="NCBI Taxonomy" id="1081104"/>
    <lineage>
        <taxon>Eukaryota</taxon>
        <taxon>Fungi</taxon>
        <taxon>Dikarya</taxon>
        <taxon>Ascomycota</taxon>
        <taxon>Pezizomycotina</taxon>
        <taxon>Sordariomycetes</taxon>
        <taxon>Hypocreomycetidae</taxon>
        <taxon>Hypocreales</taxon>
        <taxon>Cordycipitaceae</taxon>
        <taxon>Cordyceps</taxon>
    </lineage>
</organism>
<keyword evidence="3" id="KW-1185">Reference proteome</keyword>
<dbReference type="Proteomes" id="UP000076744">
    <property type="component" value="Unassembled WGS sequence"/>
</dbReference>
<dbReference type="RefSeq" id="XP_018700413.1">
    <property type="nucleotide sequence ID" value="XM_018852453.1"/>
</dbReference>
<name>A0A167LQD4_CORFA</name>
<evidence type="ECO:0000256" key="1">
    <source>
        <dbReference type="SAM" id="MobiDB-lite"/>
    </source>
</evidence>
<reference evidence="2 3" key="1">
    <citation type="journal article" date="2016" name="Genome Biol. Evol.">
        <title>Divergent and convergent evolution of fungal pathogenicity.</title>
        <authorList>
            <person name="Shang Y."/>
            <person name="Xiao G."/>
            <person name="Zheng P."/>
            <person name="Cen K."/>
            <person name="Zhan S."/>
            <person name="Wang C."/>
        </authorList>
    </citation>
    <scope>NUCLEOTIDE SEQUENCE [LARGE SCALE GENOMIC DNA]</scope>
    <source>
        <strain evidence="2 3">ARSEF 2679</strain>
    </source>
</reference>
<evidence type="ECO:0000313" key="3">
    <source>
        <dbReference type="Proteomes" id="UP000076744"/>
    </source>
</evidence>
<sequence>MSAILLFCTAEVPGRVIEKLMAECAIPENADNMFSLVRTPDQASLDEWATSPPIADFATGFASAPDAQLRALVEPLIKRSTGGASTSLAGDWLAVLDDKSEEQGAVVLHYSYALEDWDEQPIVGPAEVVDGTIWWKWRVPFKAAWTLWNAVDSCGYDGIELYSREEYRDAEGVLQTEIPDKILAGEMADPKQDEDEDEEDE</sequence>
<evidence type="ECO:0000313" key="2">
    <source>
        <dbReference type="EMBL" id="OAA53369.1"/>
    </source>
</evidence>
<dbReference type="AlphaFoldDB" id="A0A167LQD4"/>
<dbReference type="OrthoDB" id="4456803at2759"/>
<protein>
    <submittedName>
        <fullName evidence="2">Uncharacterized protein</fullName>
    </submittedName>
</protein>
<dbReference type="GeneID" id="30025142"/>
<dbReference type="EMBL" id="AZHB01000036">
    <property type="protein sequence ID" value="OAA53369.1"/>
    <property type="molecule type" value="Genomic_DNA"/>
</dbReference>
<feature type="compositionally biased region" description="Acidic residues" evidence="1">
    <location>
        <begin position="192"/>
        <end position="201"/>
    </location>
</feature>
<accession>A0A167LQD4</accession>
<feature type="region of interest" description="Disordered" evidence="1">
    <location>
        <begin position="179"/>
        <end position="201"/>
    </location>
</feature>
<gene>
    <name evidence="2" type="ORF">ISF_08850</name>
</gene>
<proteinExistence type="predicted"/>
<comment type="caution">
    <text evidence="2">The sequence shown here is derived from an EMBL/GenBank/DDBJ whole genome shotgun (WGS) entry which is preliminary data.</text>
</comment>